<comment type="caution">
    <text evidence="16">The sequence shown here is derived from an EMBL/GenBank/DDBJ whole genome shotgun (WGS) entry which is preliminary data.</text>
</comment>
<dbReference type="GO" id="GO:0004674">
    <property type="term" value="F:protein serine/threonine kinase activity"/>
    <property type="evidence" value="ECO:0007669"/>
    <property type="project" value="UniProtKB-KW"/>
</dbReference>
<proteinExistence type="inferred from homology"/>
<dbReference type="InterPro" id="IPR045865">
    <property type="entry name" value="ACT-like_dom_sf"/>
</dbReference>
<keyword evidence="4" id="KW-0808">Transferase</keyword>
<dbReference type="InterPro" id="IPR011009">
    <property type="entry name" value="Kinase-like_dom_sf"/>
</dbReference>
<dbReference type="InterPro" id="IPR002912">
    <property type="entry name" value="ACT_dom"/>
</dbReference>
<dbReference type="Pfam" id="PF07714">
    <property type="entry name" value="PK_Tyr_Ser-Thr"/>
    <property type="match status" value="1"/>
</dbReference>
<feature type="binding site" evidence="12">
    <location>
        <position position="142"/>
    </location>
    <ligand>
        <name>ATP</name>
        <dbReference type="ChEBI" id="CHEBI:30616"/>
    </ligand>
</feature>
<evidence type="ECO:0000256" key="7">
    <source>
        <dbReference type="ARBA" id="ARBA00022840"/>
    </source>
</evidence>
<evidence type="ECO:0000259" key="15">
    <source>
        <dbReference type="PROSITE" id="PS51671"/>
    </source>
</evidence>
<evidence type="ECO:0000256" key="2">
    <source>
        <dbReference type="ARBA" id="ARBA00012513"/>
    </source>
</evidence>
<keyword evidence="3 13" id="KW-0723">Serine/threonine-protein kinase</keyword>
<dbReference type="GO" id="GO:0005524">
    <property type="term" value="F:ATP binding"/>
    <property type="evidence" value="ECO:0007669"/>
    <property type="project" value="UniProtKB-UniRule"/>
</dbReference>
<dbReference type="InterPro" id="IPR000719">
    <property type="entry name" value="Prot_kinase_dom"/>
</dbReference>
<feature type="binding site" evidence="11">
    <location>
        <position position="241"/>
    </location>
    <ligand>
        <name>Mg(2+)</name>
        <dbReference type="ChEBI" id="CHEBI:18420"/>
    </ligand>
</feature>
<dbReference type="CDD" id="cd13999">
    <property type="entry name" value="STKc_MAP3K-like"/>
    <property type="match status" value="1"/>
</dbReference>
<keyword evidence="11" id="KW-0479">Metal-binding</keyword>
<dbReference type="GO" id="GO:0046872">
    <property type="term" value="F:metal ion binding"/>
    <property type="evidence" value="ECO:0007669"/>
    <property type="project" value="UniProtKB-KW"/>
</dbReference>
<evidence type="ECO:0000313" key="17">
    <source>
        <dbReference type="Proteomes" id="UP001163823"/>
    </source>
</evidence>
<dbReference type="Proteomes" id="UP001163823">
    <property type="component" value="Chromosome 10"/>
</dbReference>
<dbReference type="SUPFAM" id="SSF55021">
    <property type="entry name" value="ACT-like"/>
    <property type="match status" value="1"/>
</dbReference>
<evidence type="ECO:0000256" key="1">
    <source>
        <dbReference type="ARBA" id="ARBA00010507"/>
    </source>
</evidence>
<dbReference type="InterPro" id="IPR008271">
    <property type="entry name" value="Ser/Thr_kinase_AS"/>
</dbReference>
<dbReference type="FunFam" id="3.30.200.20:FF:000060">
    <property type="entry name" value="Serine/threonine-protein kinase isoform 1"/>
    <property type="match status" value="1"/>
</dbReference>
<evidence type="ECO:0000256" key="8">
    <source>
        <dbReference type="ARBA" id="ARBA00047899"/>
    </source>
</evidence>
<sequence length="370" mass="42125">MHEITFSTVDKPKLLSQLTSLLAEIGLNIQEAHAFSTADGFSLDVFVVDGWREETEELKSVLERGILKYKEQYLSKRHVVSSVNEHYQVKIEPLSNCIAIPSDGTDVWEIDTTQLKTENKVGSGSFGDLYRGTYCSQEVAIKVLKPERVNAEMLREFSQEVYIMRKIRHKNVVQFIGACTRPPNLCIVTEFMSRGSVYDFLHKQRGVFKLPSLLKVGIDVSKGMNYLHQNNIIHRDLKTANLLMDENEVVKVADFGVARVQAQSGVMTAETGTYRWMAPEVIEHKPYDQKADVFSFGISLWELLTGELPYSYLTPLQAAVGVVQKGLRPTIPKNTHPRLAELLERCWQQDPTNRPDFSEILDILQHIKRK</sequence>
<comment type="catalytic activity">
    <reaction evidence="9">
        <text>L-seryl-[protein] + ATP = O-phospho-L-seryl-[protein] + ADP + H(+)</text>
        <dbReference type="Rhea" id="RHEA:17989"/>
        <dbReference type="Rhea" id="RHEA-COMP:9863"/>
        <dbReference type="Rhea" id="RHEA-COMP:11604"/>
        <dbReference type="ChEBI" id="CHEBI:15378"/>
        <dbReference type="ChEBI" id="CHEBI:29999"/>
        <dbReference type="ChEBI" id="CHEBI:30616"/>
        <dbReference type="ChEBI" id="CHEBI:83421"/>
        <dbReference type="ChEBI" id="CHEBI:456216"/>
        <dbReference type="EC" id="2.7.11.1"/>
    </reaction>
</comment>
<dbReference type="InterPro" id="IPR017441">
    <property type="entry name" value="Protein_kinase_ATP_BS"/>
</dbReference>
<reference evidence="16" key="1">
    <citation type="journal article" date="2023" name="Science">
        <title>Elucidation of the pathway for biosynthesis of saponin adjuvants from the soapbark tree.</title>
        <authorList>
            <person name="Reed J."/>
            <person name="Orme A."/>
            <person name="El-Demerdash A."/>
            <person name="Owen C."/>
            <person name="Martin L.B.B."/>
            <person name="Misra R.C."/>
            <person name="Kikuchi S."/>
            <person name="Rejzek M."/>
            <person name="Martin A.C."/>
            <person name="Harkess A."/>
            <person name="Leebens-Mack J."/>
            <person name="Louveau T."/>
            <person name="Stephenson M.J."/>
            <person name="Osbourn A."/>
        </authorList>
    </citation>
    <scope>NUCLEOTIDE SEQUENCE</scope>
    <source>
        <strain evidence="16">S10</strain>
    </source>
</reference>
<feature type="active site" description="Proton acceptor" evidence="10">
    <location>
        <position position="236"/>
    </location>
</feature>
<protein>
    <recommendedName>
        <fullName evidence="2">non-specific serine/threonine protein kinase</fullName>
        <ecNumber evidence="2">2.7.11.1</ecNumber>
    </recommendedName>
</protein>
<dbReference type="PIRSF" id="PIRSF000615">
    <property type="entry name" value="TyrPK_CSF1-R"/>
    <property type="match status" value="1"/>
</dbReference>
<dbReference type="PROSITE" id="PS51671">
    <property type="entry name" value="ACT"/>
    <property type="match status" value="1"/>
</dbReference>
<dbReference type="PANTHER" id="PTHR44329">
    <property type="entry name" value="SERINE/THREONINE-PROTEIN KINASE TNNI3K-RELATED"/>
    <property type="match status" value="1"/>
</dbReference>
<organism evidence="16 17">
    <name type="scientific">Quillaja saponaria</name>
    <name type="common">Soap bark tree</name>
    <dbReference type="NCBI Taxonomy" id="32244"/>
    <lineage>
        <taxon>Eukaryota</taxon>
        <taxon>Viridiplantae</taxon>
        <taxon>Streptophyta</taxon>
        <taxon>Embryophyta</taxon>
        <taxon>Tracheophyta</taxon>
        <taxon>Spermatophyta</taxon>
        <taxon>Magnoliopsida</taxon>
        <taxon>eudicotyledons</taxon>
        <taxon>Gunneridae</taxon>
        <taxon>Pentapetalae</taxon>
        <taxon>rosids</taxon>
        <taxon>fabids</taxon>
        <taxon>Fabales</taxon>
        <taxon>Quillajaceae</taxon>
        <taxon>Quillaja</taxon>
    </lineage>
</organism>
<gene>
    <name evidence="16" type="ORF">O6P43_024924</name>
</gene>
<dbReference type="PROSITE" id="PS00108">
    <property type="entry name" value="PROTEIN_KINASE_ST"/>
    <property type="match status" value="1"/>
</dbReference>
<dbReference type="EC" id="2.7.11.1" evidence="2"/>
<evidence type="ECO:0000256" key="4">
    <source>
        <dbReference type="ARBA" id="ARBA00022679"/>
    </source>
</evidence>
<evidence type="ECO:0000256" key="13">
    <source>
        <dbReference type="RuleBase" id="RU000304"/>
    </source>
</evidence>
<dbReference type="PROSITE" id="PS00107">
    <property type="entry name" value="PROTEIN_KINASE_ATP"/>
    <property type="match status" value="1"/>
</dbReference>
<evidence type="ECO:0000259" key="14">
    <source>
        <dbReference type="PROSITE" id="PS50011"/>
    </source>
</evidence>
<dbReference type="SUPFAM" id="SSF56112">
    <property type="entry name" value="Protein kinase-like (PK-like)"/>
    <property type="match status" value="1"/>
</dbReference>
<keyword evidence="11" id="KW-0460">Magnesium</keyword>
<dbReference type="PANTHER" id="PTHR44329:SF151">
    <property type="entry name" value="SERINE_THREONINE-PROTEIN KINASE STY17"/>
    <property type="match status" value="1"/>
</dbReference>
<comment type="similarity">
    <text evidence="1">Belongs to the protein kinase superfamily. TKL Ser/Thr protein kinase family. RAF subfamily.</text>
</comment>
<keyword evidence="6 16" id="KW-0418">Kinase</keyword>
<feature type="binding site" evidence="11">
    <location>
        <position position="254"/>
    </location>
    <ligand>
        <name>Mg(2+)</name>
        <dbReference type="ChEBI" id="CHEBI:18420"/>
    </ligand>
</feature>
<evidence type="ECO:0000256" key="11">
    <source>
        <dbReference type="PIRSR" id="PIRSR000615-3"/>
    </source>
</evidence>
<evidence type="ECO:0000256" key="12">
    <source>
        <dbReference type="PROSITE-ProRule" id="PRU10141"/>
    </source>
</evidence>
<dbReference type="Gene3D" id="1.10.510.10">
    <property type="entry name" value="Transferase(Phosphotransferase) domain 1"/>
    <property type="match status" value="1"/>
</dbReference>
<keyword evidence="17" id="KW-1185">Reference proteome</keyword>
<evidence type="ECO:0000256" key="6">
    <source>
        <dbReference type="ARBA" id="ARBA00022777"/>
    </source>
</evidence>
<dbReference type="PRINTS" id="PR00109">
    <property type="entry name" value="TYRKINASE"/>
</dbReference>
<evidence type="ECO:0000256" key="5">
    <source>
        <dbReference type="ARBA" id="ARBA00022741"/>
    </source>
</evidence>
<dbReference type="InterPro" id="IPR051681">
    <property type="entry name" value="Ser/Thr_Kinases-Pseudokinases"/>
</dbReference>
<evidence type="ECO:0000313" key="16">
    <source>
        <dbReference type="EMBL" id="KAJ7953188.1"/>
    </source>
</evidence>
<dbReference type="PROSITE" id="PS50011">
    <property type="entry name" value="PROTEIN_KINASE_DOM"/>
    <property type="match status" value="1"/>
</dbReference>
<name>A0AAD7PF07_QUISA</name>
<feature type="domain" description="Protein kinase" evidence="14">
    <location>
        <begin position="115"/>
        <end position="369"/>
    </location>
</feature>
<comment type="catalytic activity">
    <reaction evidence="8">
        <text>L-threonyl-[protein] + ATP = O-phospho-L-threonyl-[protein] + ADP + H(+)</text>
        <dbReference type="Rhea" id="RHEA:46608"/>
        <dbReference type="Rhea" id="RHEA-COMP:11060"/>
        <dbReference type="Rhea" id="RHEA-COMP:11605"/>
        <dbReference type="ChEBI" id="CHEBI:15378"/>
        <dbReference type="ChEBI" id="CHEBI:30013"/>
        <dbReference type="ChEBI" id="CHEBI:30616"/>
        <dbReference type="ChEBI" id="CHEBI:61977"/>
        <dbReference type="ChEBI" id="CHEBI:456216"/>
        <dbReference type="EC" id="2.7.11.1"/>
    </reaction>
</comment>
<keyword evidence="5 12" id="KW-0547">Nucleotide-binding</keyword>
<dbReference type="InterPro" id="IPR001245">
    <property type="entry name" value="Ser-Thr/Tyr_kinase_cat_dom"/>
</dbReference>
<dbReference type="EMBL" id="JARAOO010000010">
    <property type="protein sequence ID" value="KAJ7953188.1"/>
    <property type="molecule type" value="Genomic_DNA"/>
</dbReference>
<keyword evidence="7 12" id="KW-0067">ATP-binding</keyword>
<accession>A0AAD7PF07</accession>
<dbReference type="AlphaFoldDB" id="A0AAD7PF07"/>
<feature type="domain" description="ACT" evidence="15">
    <location>
        <begin position="3"/>
        <end position="88"/>
    </location>
</feature>
<dbReference type="SMART" id="SM00220">
    <property type="entry name" value="S_TKc"/>
    <property type="match status" value="1"/>
</dbReference>
<evidence type="ECO:0000256" key="9">
    <source>
        <dbReference type="ARBA" id="ARBA00048679"/>
    </source>
</evidence>
<dbReference type="KEGG" id="qsa:O6P43_024924"/>
<evidence type="ECO:0000256" key="10">
    <source>
        <dbReference type="PIRSR" id="PIRSR000615-1"/>
    </source>
</evidence>
<evidence type="ECO:0000256" key="3">
    <source>
        <dbReference type="ARBA" id="ARBA00022527"/>
    </source>
</evidence>
<dbReference type="Gene3D" id="3.30.200.20">
    <property type="entry name" value="Phosphorylase Kinase, domain 1"/>
    <property type="match status" value="1"/>
</dbReference>